<dbReference type="PANTHER" id="PTHR34838:SF3">
    <property type="entry name" value="OS08G0142100 PROTEIN"/>
    <property type="match status" value="1"/>
</dbReference>
<comment type="caution">
    <text evidence="1">The sequence shown here is derived from an EMBL/GenBank/DDBJ whole genome shotgun (WGS) entry which is preliminary data.</text>
</comment>
<dbReference type="AlphaFoldDB" id="A0A1E5UQY9"/>
<accession>A0A1E5UQY9</accession>
<evidence type="ECO:0000313" key="2">
    <source>
        <dbReference type="Proteomes" id="UP000095767"/>
    </source>
</evidence>
<evidence type="ECO:0000313" key="1">
    <source>
        <dbReference type="EMBL" id="OEL15312.1"/>
    </source>
</evidence>
<protein>
    <recommendedName>
        <fullName evidence="3">Pectinesterase inhibitor domain-containing protein</fullName>
    </recommendedName>
</protein>
<dbReference type="Proteomes" id="UP000095767">
    <property type="component" value="Unassembled WGS sequence"/>
</dbReference>
<dbReference type="InterPro" id="IPR035513">
    <property type="entry name" value="Invertase/methylesterase_inhib"/>
</dbReference>
<sequence length="184" mass="20313">MNKIDMMLKAGNLPAGKEREAIGHCKEKYGEAGSQMASGADHLSGGDFKHTRQEYLDRLHDSFQSLPLYAVVAADFALTGVANDLLEAFTNVGWEIPSKEMNAVSHCKEKYEEAETQISTGSANLVTCDFRNARKVYVTALSCIRSCLDRLHDFQSSPLYGMVAADFALTRITCDLDGLVKFYD</sequence>
<keyword evidence="2" id="KW-1185">Reference proteome</keyword>
<dbReference type="PANTHER" id="PTHR34838">
    <property type="entry name" value="OS08G0142100 PROTEIN-RELATED"/>
    <property type="match status" value="1"/>
</dbReference>
<dbReference type="Gene3D" id="1.20.140.40">
    <property type="entry name" value="Invertase/pectin methylesterase inhibitor family protein"/>
    <property type="match status" value="1"/>
</dbReference>
<dbReference type="EMBL" id="LWDX02067253">
    <property type="protein sequence ID" value="OEL15312.1"/>
    <property type="molecule type" value="Genomic_DNA"/>
</dbReference>
<name>A0A1E5UQY9_9POAL</name>
<dbReference type="SUPFAM" id="SSF101148">
    <property type="entry name" value="Plant invertase/pectin methylesterase inhibitor"/>
    <property type="match status" value="1"/>
</dbReference>
<evidence type="ECO:0008006" key="3">
    <source>
        <dbReference type="Google" id="ProtNLM"/>
    </source>
</evidence>
<dbReference type="OrthoDB" id="646583at2759"/>
<organism evidence="1 2">
    <name type="scientific">Dichanthelium oligosanthes</name>
    <dbReference type="NCBI Taxonomy" id="888268"/>
    <lineage>
        <taxon>Eukaryota</taxon>
        <taxon>Viridiplantae</taxon>
        <taxon>Streptophyta</taxon>
        <taxon>Embryophyta</taxon>
        <taxon>Tracheophyta</taxon>
        <taxon>Spermatophyta</taxon>
        <taxon>Magnoliopsida</taxon>
        <taxon>Liliopsida</taxon>
        <taxon>Poales</taxon>
        <taxon>Poaceae</taxon>
        <taxon>PACMAD clade</taxon>
        <taxon>Panicoideae</taxon>
        <taxon>Panicodae</taxon>
        <taxon>Paniceae</taxon>
        <taxon>Dichantheliinae</taxon>
        <taxon>Dichanthelium</taxon>
    </lineage>
</organism>
<proteinExistence type="predicted"/>
<reference evidence="1 2" key="1">
    <citation type="submission" date="2016-09" db="EMBL/GenBank/DDBJ databases">
        <title>The draft genome of Dichanthelium oligosanthes: A C3 panicoid grass species.</title>
        <authorList>
            <person name="Studer A.J."/>
            <person name="Schnable J.C."/>
            <person name="Brutnell T.P."/>
        </authorList>
    </citation>
    <scope>NUCLEOTIDE SEQUENCE [LARGE SCALE GENOMIC DNA]</scope>
    <source>
        <strain evidence="2">cv. Kellogg 1175</strain>
        <tissue evidence="1">Leaf</tissue>
    </source>
</reference>
<gene>
    <name evidence="1" type="ORF">BAE44_0023669</name>
</gene>